<keyword evidence="7" id="KW-0028">Amino-acid biosynthesis</keyword>
<dbReference type="AlphaFoldDB" id="A0A1D8JFF2"/>
<dbReference type="NCBIfam" id="TIGR01141">
    <property type="entry name" value="hisC"/>
    <property type="match status" value="1"/>
</dbReference>
<dbReference type="Pfam" id="PF00155">
    <property type="entry name" value="Aminotran_1_2"/>
    <property type="match status" value="1"/>
</dbReference>
<comment type="pathway">
    <text evidence="7">Amino-acid biosynthesis; L-histidine biosynthesis; L-histidine from 5-phospho-alpha-D-ribose 1-diphosphate: step 7/9.</text>
</comment>
<reference evidence="9 10" key="1">
    <citation type="submission" date="2016-09" db="EMBL/GenBank/DDBJ databases">
        <title>Complete genome sequence of the Lysinibacillus sphaericus LMG 22257, a specie of Bacillus with ureolytic activity that can effectively biodeposit calcium carbonate.</title>
        <authorList>
            <person name="Yan W."/>
        </authorList>
    </citation>
    <scope>NUCLEOTIDE SEQUENCE [LARGE SCALE GENOMIC DNA]</scope>
    <source>
        <strain evidence="9 10">LMG 22257</strain>
    </source>
</reference>
<evidence type="ECO:0000256" key="4">
    <source>
        <dbReference type="ARBA" id="ARBA00022679"/>
    </source>
</evidence>
<dbReference type="SUPFAM" id="SSF53383">
    <property type="entry name" value="PLP-dependent transferases"/>
    <property type="match status" value="1"/>
</dbReference>
<evidence type="ECO:0000256" key="2">
    <source>
        <dbReference type="ARBA" id="ARBA00011738"/>
    </source>
</evidence>
<evidence type="ECO:0000259" key="8">
    <source>
        <dbReference type="Pfam" id="PF00155"/>
    </source>
</evidence>
<dbReference type="GO" id="GO:0000105">
    <property type="term" value="P:L-histidine biosynthetic process"/>
    <property type="evidence" value="ECO:0007669"/>
    <property type="project" value="UniProtKB-UniRule"/>
</dbReference>
<dbReference type="InterPro" id="IPR015422">
    <property type="entry name" value="PyrdxlP-dep_Trfase_small"/>
</dbReference>
<evidence type="ECO:0000256" key="5">
    <source>
        <dbReference type="ARBA" id="ARBA00022898"/>
    </source>
</evidence>
<dbReference type="GO" id="GO:0030170">
    <property type="term" value="F:pyridoxal phosphate binding"/>
    <property type="evidence" value="ECO:0007669"/>
    <property type="project" value="InterPro"/>
</dbReference>
<dbReference type="Proteomes" id="UP000185746">
    <property type="component" value="Chromosome"/>
</dbReference>
<dbReference type="EMBL" id="CP017560">
    <property type="protein sequence ID" value="AOV07446.1"/>
    <property type="molecule type" value="Genomic_DNA"/>
</dbReference>
<keyword evidence="10" id="KW-1185">Reference proteome</keyword>
<comment type="catalytic activity">
    <reaction evidence="7">
        <text>L-histidinol phosphate + 2-oxoglutarate = 3-(imidazol-4-yl)-2-oxopropyl phosphate + L-glutamate</text>
        <dbReference type="Rhea" id="RHEA:23744"/>
        <dbReference type="ChEBI" id="CHEBI:16810"/>
        <dbReference type="ChEBI" id="CHEBI:29985"/>
        <dbReference type="ChEBI" id="CHEBI:57766"/>
        <dbReference type="ChEBI" id="CHEBI:57980"/>
        <dbReference type="EC" id="2.6.1.9"/>
    </reaction>
</comment>
<dbReference type="UniPathway" id="UPA00031">
    <property type="reaction ID" value="UER00012"/>
</dbReference>
<keyword evidence="5 7" id="KW-0663">Pyridoxal phosphate</keyword>
<evidence type="ECO:0000256" key="7">
    <source>
        <dbReference type="HAMAP-Rule" id="MF_01023"/>
    </source>
</evidence>
<dbReference type="Gene3D" id="3.90.1150.10">
    <property type="entry name" value="Aspartate Aminotransferase, domain 1"/>
    <property type="match status" value="1"/>
</dbReference>
<dbReference type="EC" id="2.6.1.9" evidence="7"/>
<comment type="subunit">
    <text evidence="2 7">Homodimer.</text>
</comment>
<dbReference type="HAMAP" id="MF_01023">
    <property type="entry name" value="HisC_aminotrans_2"/>
    <property type="match status" value="1"/>
</dbReference>
<evidence type="ECO:0000256" key="3">
    <source>
        <dbReference type="ARBA" id="ARBA00022576"/>
    </source>
</evidence>
<feature type="domain" description="Aminotransferase class I/classII large" evidence="8">
    <location>
        <begin position="31"/>
        <end position="355"/>
    </location>
</feature>
<sequence length="366" mass="40962">MRWRKYVKQIAPYVPGKSIEAVKKEFNLDAVLRLASNENPLGPSSKAVDAMQQAMAESHLYPDPTAAELREKLATIYGVLPEQIITGNGADNVISFVISAFVNEGDEVLYCTPTFPAYRSTTLLMGGKPVEVPLTKELTFDLDSLKENITDKTKLIFICNPNNPTGTIVESNALEQFIASVPEHVTVILDEAYIEYVRKENYLTGIDFFKKGYPVITIRTFSKFYSLAGLRVGYAVASEEMLAPMLRLREPFAVNRPAIAAAVATLDDTEFTEDHFEMNEAEKLALSEKMEELGFTVYPSSTNFLFIHIKSDAQELFNALLKKGIIIRPCTGWGYDEYVRISIGTKEQNELLLSTLKQLESVKTVR</sequence>
<keyword evidence="3 7" id="KW-0032">Aminotransferase</keyword>
<dbReference type="InterPro" id="IPR004839">
    <property type="entry name" value="Aminotransferase_I/II_large"/>
</dbReference>
<organism evidence="9 10">
    <name type="scientific">Sporosarcina ureilytica</name>
    <dbReference type="NCBI Taxonomy" id="298596"/>
    <lineage>
        <taxon>Bacteria</taxon>
        <taxon>Bacillati</taxon>
        <taxon>Bacillota</taxon>
        <taxon>Bacilli</taxon>
        <taxon>Bacillales</taxon>
        <taxon>Caryophanaceae</taxon>
        <taxon>Sporosarcina</taxon>
    </lineage>
</organism>
<dbReference type="Gene3D" id="3.40.640.10">
    <property type="entry name" value="Type I PLP-dependent aspartate aminotransferase-like (Major domain)"/>
    <property type="match status" value="1"/>
</dbReference>
<gene>
    <name evidence="7" type="primary">hisC</name>
    <name evidence="9" type="ORF">BI350_07770</name>
</gene>
<proteinExistence type="inferred from homology"/>
<dbReference type="InterPro" id="IPR015424">
    <property type="entry name" value="PyrdxlP-dep_Trfase"/>
</dbReference>
<dbReference type="InterPro" id="IPR050106">
    <property type="entry name" value="HistidinolP_aminotransfase"/>
</dbReference>
<dbReference type="PANTHER" id="PTHR43643:SF3">
    <property type="entry name" value="HISTIDINOL-PHOSPHATE AMINOTRANSFERASE"/>
    <property type="match status" value="1"/>
</dbReference>
<dbReference type="CDD" id="cd00609">
    <property type="entry name" value="AAT_like"/>
    <property type="match status" value="1"/>
</dbReference>
<dbReference type="KEGG" id="surl:BI350_07770"/>
<dbReference type="GO" id="GO:0004400">
    <property type="term" value="F:histidinol-phosphate transaminase activity"/>
    <property type="evidence" value="ECO:0007669"/>
    <property type="project" value="UniProtKB-UniRule"/>
</dbReference>
<evidence type="ECO:0000313" key="10">
    <source>
        <dbReference type="Proteomes" id="UP000185746"/>
    </source>
</evidence>
<comment type="similarity">
    <text evidence="7">Belongs to the class-II pyridoxal-phosphate-dependent aminotransferase family. Histidinol-phosphate aminotransferase subfamily.</text>
</comment>
<comment type="cofactor">
    <cofactor evidence="1 7">
        <name>pyridoxal 5'-phosphate</name>
        <dbReference type="ChEBI" id="CHEBI:597326"/>
    </cofactor>
</comment>
<keyword evidence="6 7" id="KW-0368">Histidine biosynthesis</keyword>
<dbReference type="RefSeq" id="WP_075527577.1">
    <property type="nucleotide sequence ID" value="NZ_CP017560.1"/>
</dbReference>
<keyword evidence="4 7" id="KW-0808">Transferase</keyword>
<evidence type="ECO:0000256" key="1">
    <source>
        <dbReference type="ARBA" id="ARBA00001933"/>
    </source>
</evidence>
<dbReference type="PANTHER" id="PTHR43643">
    <property type="entry name" value="HISTIDINOL-PHOSPHATE AMINOTRANSFERASE 2"/>
    <property type="match status" value="1"/>
</dbReference>
<evidence type="ECO:0000256" key="6">
    <source>
        <dbReference type="ARBA" id="ARBA00023102"/>
    </source>
</evidence>
<dbReference type="InterPro" id="IPR015421">
    <property type="entry name" value="PyrdxlP-dep_Trfase_major"/>
</dbReference>
<evidence type="ECO:0000313" key="9">
    <source>
        <dbReference type="EMBL" id="AOV07446.1"/>
    </source>
</evidence>
<dbReference type="InterPro" id="IPR005861">
    <property type="entry name" value="HisP_aminotrans"/>
</dbReference>
<accession>A0A1D8JFF2</accession>
<feature type="modified residue" description="N6-(pyridoxal phosphate)lysine" evidence="7">
    <location>
        <position position="223"/>
    </location>
</feature>
<name>A0A1D8JFF2_9BACL</name>
<protein>
    <recommendedName>
        <fullName evidence="7">Histidinol-phosphate aminotransferase</fullName>
        <ecNumber evidence="7">2.6.1.9</ecNumber>
    </recommendedName>
    <alternativeName>
        <fullName evidence="7">Imidazole acetol-phosphate transaminase</fullName>
    </alternativeName>
</protein>